<dbReference type="Proteomes" id="UP000325577">
    <property type="component" value="Linkage Group LG11"/>
</dbReference>
<evidence type="ECO:0000313" key="1">
    <source>
        <dbReference type="EMBL" id="KAA8542972.1"/>
    </source>
</evidence>
<organism evidence="1 2">
    <name type="scientific">Nyssa sinensis</name>
    <dbReference type="NCBI Taxonomy" id="561372"/>
    <lineage>
        <taxon>Eukaryota</taxon>
        <taxon>Viridiplantae</taxon>
        <taxon>Streptophyta</taxon>
        <taxon>Embryophyta</taxon>
        <taxon>Tracheophyta</taxon>
        <taxon>Spermatophyta</taxon>
        <taxon>Magnoliopsida</taxon>
        <taxon>eudicotyledons</taxon>
        <taxon>Gunneridae</taxon>
        <taxon>Pentapetalae</taxon>
        <taxon>asterids</taxon>
        <taxon>Cornales</taxon>
        <taxon>Nyssaceae</taxon>
        <taxon>Nyssa</taxon>
    </lineage>
</organism>
<reference evidence="1 2" key="1">
    <citation type="submission" date="2019-09" db="EMBL/GenBank/DDBJ databases">
        <title>A chromosome-level genome assembly of the Chinese tupelo Nyssa sinensis.</title>
        <authorList>
            <person name="Yang X."/>
            <person name="Kang M."/>
            <person name="Yang Y."/>
            <person name="Xiong H."/>
            <person name="Wang M."/>
            <person name="Zhang Z."/>
            <person name="Wang Z."/>
            <person name="Wu H."/>
            <person name="Ma T."/>
            <person name="Liu J."/>
            <person name="Xi Z."/>
        </authorList>
    </citation>
    <scope>NUCLEOTIDE SEQUENCE [LARGE SCALE GENOMIC DNA]</scope>
    <source>
        <strain evidence="1">J267</strain>
        <tissue evidence="1">Leaf</tissue>
    </source>
</reference>
<sequence>MNGRTKKQFGSKKSRLQWLKEGDRNAAFFHATTVQHRQRNKTFGLEDSSGYGRAWSTLERHDAYIQLASFILWNLWKARNAQVFSHLQEDPMQVVNRARVAATEFAASLLLPAGNVSSSLNSPAHWYPHETLLKLNVNCARLLSTGTGGVGGVVQDPTAEFFGSF</sequence>
<gene>
    <name evidence="1" type="ORF">F0562_021534</name>
</gene>
<name>A0A5J5BML5_9ASTE</name>
<dbReference type="EMBL" id="CM018034">
    <property type="protein sequence ID" value="KAA8542972.1"/>
    <property type="molecule type" value="Genomic_DNA"/>
</dbReference>
<accession>A0A5J5BML5</accession>
<keyword evidence="2" id="KW-1185">Reference proteome</keyword>
<proteinExistence type="predicted"/>
<evidence type="ECO:0000313" key="2">
    <source>
        <dbReference type="Proteomes" id="UP000325577"/>
    </source>
</evidence>
<dbReference type="OrthoDB" id="1743228at2759"/>
<dbReference type="AlphaFoldDB" id="A0A5J5BML5"/>
<protein>
    <submittedName>
        <fullName evidence="1">Uncharacterized protein</fullName>
    </submittedName>
</protein>